<dbReference type="AlphaFoldDB" id="A0A2I0J0K2"/>
<evidence type="ECO:0000313" key="2">
    <source>
        <dbReference type="Proteomes" id="UP000233551"/>
    </source>
</evidence>
<keyword evidence="2" id="KW-1185">Reference proteome</keyword>
<dbReference type="Proteomes" id="UP000233551">
    <property type="component" value="Unassembled WGS sequence"/>
</dbReference>
<protein>
    <submittedName>
        <fullName evidence="1">Uncharacterized protein</fullName>
    </submittedName>
</protein>
<sequence>MPQGNLASNVYTSGELALGAVGGENFASMGGLREGRGNHLCLKPQRGTRGWLCELEKDDKLNDKLMKSSGDGNGGSLWL</sequence>
<organism evidence="1 2">
    <name type="scientific">Punica granatum</name>
    <name type="common">Pomegranate</name>
    <dbReference type="NCBI Taxonomy" id="22663"/>
    <lineage>
        <taxon>Eukaryota</taxon>
        <taxon>Viridiplantae</taxon>
        <taxon>Streptophyta</taxon>
        <taxon>Embryophyta</taxon>
        <taxon>Tracheophyta</taxon>
        <taxon>Spermatophyta</taxon>
        <taxon>Magnoliopsida</taxon>
        <taxon>eudicotyledons</taxon>
        <taxon>Gunneridae</taxon>
        <taxon>Pentapetalae</taxon>
        <taxon>rosids</taxon>
        <taxon>malvids</taxon>
        <taxon>Myrtales</taxon>
        <taxon>Lythraceae</taxon>
        <taxon>Punica</taxon>
    </lineage>
</organism>
<evidence type="ECO:0000313" key="1">
    <source>
        <dbReference type="EMBL" id="PKI49755.1"/>
    </source>
</evidence>
<comment type="caution">
    <text evidence="1">The sequence shown here is derived from an EMBL/GenBank/DDBJ whole genome shotgun (WGS) entry which is preliminary data.</text>
</comment>
<gene>
    <name evidence="1" type="ORF">CRG98_029851</name>
</gene>
<reference evidence="1 2" key="1">
    <citation type="submission" date="2017-11" db="EMBL/GenBank/DDBJ databases">
        <title>De-novo sequencing of pomegranate (Punica granatum L.) genome.</title>
        <authorList>
            <person name="Akparov Z."/>
            <person name="Amiraslanov A."/>
            <person name="Hajiyeva S."/>
            <person name="Abbasov M."/>
            <person name="Kaur K."/>
            <person name="Hamwieh A."/>
            <person name="Solovyev V."/>
            <person name="Salamov A."/>
            <person name="Braich B."/>
            <person name="Kosarev P."/>
            <person name="Mahmoud A."/>
            <person name="Hajiyev E."/>
            <person name="Babayeva S."/>
            <person name="Izzatullayeva V."/>
            <person name="Mammadov A."/>
            <person name="Mammadov A."/>
            <person name="Sharifova S."/>
            <person name="Ojaghi J."/>
            <person name="Eynullazada K."/>
            <person name="Bayramov B."/>
            <person name="Abdulazimova A."/>
            <person name="Shahmuradov I."/>
        </authorList>
    </citation>
    <scope>NUCLEOTIDE SEQUENCE [LARGE SCALE GENOMIC DNA]</scope>
    <source>
        <strain evidence="2">cv. AG2017</strain>
        <tissue evidence="1">Leaf</tissue>
    </source>
</reference>
<proteinExistence type="predicted"/>
<accession>A0A2I0J0K2</accession>
<name>A0A2I0J0K2_PUNGR</name>
<dbReference type="EMBL" id="PGOL01002208">
    <property type="protein sequence ID" value="PKI49755.1"/>
    <property type="molecule type" value="Genomic_DNA"/>
</dbReference>